<dbReference type="InterPro" id="IPR036388">
    <property type="entry name" value="WH-like_DNA-bd_sf"/>
</dbReference>
<dbReference type="PANTHER" id="PTHR30579">
    <property type="entry name" value="TRANSCRIPTIONAL REGULATOR"/>
    <property type="match status" value="1"/>
</dbReference>
<dbReference type="InterPro" id="IPR050176">
    <property type="entry name" value="LTTR"/>
</dbReference>
<proteinExistence type="inferred from homology"/>
<dbReference type="Pfam" id="PF03466">
    <property type="entry name" value="LysR_substrate"/>
    <property type="match status" value="1"/>
</dbReference>
<sequence length="297" mass="32124">MNTDHLRALAAAVDEGTFDAASALLGISGSAFSQRIKALERDAGQVLLARTIPVTATPAGEKMLRLARQVIALEDDTRRALGRGTGGRTVLPVAVNADSLATWFVEVLRQAATWDDAVLQLHMEDQEHTHDLLRSGAVVAAITEHPTPVSGCTVTRLGTMDYYPAAATALLNQFRDGDGSPDFGHLPVIDFGTRDGLQRSRLSEHARTIGVPRLDPPRHLVPSSEAYLRAVEAGLGWGMLLTDQIPPSVTEGTHPDLELITALNPSRVTLHWQRWTSGTPALDRLTEAVHLAARHMR</sequence>
<dbReference type="InterPro" id="IPR036390">
    <property type="entry name" value="WH_DNA-bd_sf"/>
</dbReference>
<dbReference type="Proteomes" id="UP001219037">
    <property type="component" value="Chromosome"/>
</dbReference>
<dbReference type="GO" id="GO:0003677">
    <property type="term" value="F:DNA binding"/>
    <property type="evidence" value="ECO:0007669"/>
    <property type="project" value="UniProtKB-KW"/>
</dbReference>
<name>A0ABY8H709_9MICC</name>
<dbReference type="Pfam" id="PF00126">
    <property type="entry name" value="HTH_1"/>
    <property type="match status" value="1"/>
</dbReference>
<evidence type="ECO:0000259" key="6">
    <source>
        <dbReference type="PROSITE" id="PS50931"/>
    </source>
</evidence>
<feature type="domain" description="HTH lysR-type" evidence="6">
    <location>
        <begin position="1"/>
        <end position="57"/>
    </location>
</feature>
<keyword evidence="5" id="KW-0804">Transcription</keyword>
<comment type="similarity">
    <text evidence="1">Belongs to the LysR transcriptional regulatory family.</text>
</comment>
<evidence type="ECO:0000313" key="7">
    <source>
        <dbReference type="EMBL" id="WFP16443.1"/>
    </source>
</evidence>
<dbReference type="InterPro" id="IPR017685">
    <property type="entry name" value="ArgP"/>
</dbReference>
<gene>
    <name evidence="7" type="ORF">P8192_13855</name>
</gene>
<evidence type="ECO:0000313" key="8">
    <source>
        <dbReference type="Proteomes" id="UP001219037"/>
    </source>
</evidence>
<keyword evidence="3 7" id="KW-0238">DNA-binding</keyword>
<dbReference type="NCBIfam" id="NF002964">
    <property type="entry name" value="PRK03635.1"/>
    <property type="match status" value="1"/>
</dbReference>
<accession>A0ABY8H709</accession>
<dbReference type="NCBIfam" id="TIGR03298">
    <property type="entry name" value="argP"/>
    <property type="match status" value="1"/>
</dbReference>
<dbReference type="EMBL" id="CP121252">
    <property type="protein sequence ID" value="WFP16443.1"/>
    <property type="molecule type" value="Genomic_DNA"/>
</dbReference>
<protein>
    <submittedName>
        <fullName evidence="7">ArgP/LysG family DNA-binding transcriptional regulator</fullName>
    </submittedName>
</protein>
<dbReference type="Gene3D" id="3.40.190.290">
    <property type="match status" value="1"/>
</dbReference>
<dbReference type="RefSeq" id="WP_278157583.1">
    <property type="nucleotide sequence ID" value="NZ_CP121252.1"/>
</dbReference>
<dbReference type="SUPFAM" id="SSF46785">
    <property type="entry name" value="Winged helix' DNA-binding domain"/>
    <property type="match status" value="1"/>
</dbReference>
<dbReference type="PROSITE" id="PS50931">
    <property type="entry name" value="HTH_LYSR"/>
    <property type="match status" value="1"/>
</dbReference>
<dbReference type="PANTHER" id="PTHR30579:SF2">
    <property type="entry name" value="HTH-TYPE TRANSCRIPTIONAL REGULATOR ARGP"/>
    <property type="match status" value="1"/>
</dbReference>
<evidence type="ECO:0000256" key="5">
    <source>
        <dbReference type="ARBA" id="ARBA00023163"/>
    </source>
</evidence>
<evidence type="ECO:0000256" key="3">
    <source>
        <dbReference type="ARBA" id="ARBA00023125"/>
    </source>
</evidence>
<reference evidence="7 8" key="1">
    <citation type="submission" date="2023-04" db="EMBL/GenBank/DDBJ databases">
        <title>Funneling lignin-derived compounds into biodiesel using alkali-halophilic Citricoccus sp. P2.</title>
        <authorList>
            <person name="Luo C.-B."/>
        </authorList>
    </citation>
    <scope>NUCLEOTIDE SEQUENCE [LARGE SCALE GENOMIC DNA]</scope>
    <source>
        <strain evidence="7 8">P2</strain>
    </source>
</reference>
<organism evidence="7 8">
    <name type="scientific">Citricoccus muralis</name>
    <dbReference type="NCBI Taxonomy" id="169134"/>
    <lineage>
        <taxon>Bacteria</taxon>
        <taxon>Bacillati</taxon>
        <taxon>Actinomycetota</taxon>
        <taxon>Actinomycetes</taxon>
        <taxon>Micrococcales</taxon>
        <taxon>Micrococcaceae</taxon>
        <taxon>Citricoccus</taxon>
    </lineage>
</organism>
<dbReference type="InterPro" id="IPR000847">
    <property type="entry name" value="LysR_HTH_N"/>
</dbReference>
<dbReference type="SUPFAM" id="SSF53850">
    <property type="entry name" value="Periplasmic binding protein-like II"/>
    <property type="match status" value="1"/>
</dbReference>
<keyword evidence="2" id="KW-0805">Transcription regulation</keyword>
<evidence type="ECO:0000256" key="4">
    <source>
        <dbReference type="ARBA" id="ARBA00023159"/>
    </source>
</evidence>
<dbReference type="Gene3D" id="1.10.10.10">
    <property type="entry name" value="Winged helix-like DNA-binding domain superfamily/Winged helix DNA-binding domain"/>
    <property type="match status" value="1"/>
</dbReference>
<keyword evidence="4" id="KW-0010">Activator</keyword>
<evidence type="ECO:0000256" key="1">
    <source>
        <dbReference type="ARBA" id="ARBA00009437"/>
    </source>
</evidence>
<dbReference type="InterPro" id="IPR005119">
    <property type="entry name" value="LysR_subst-bd"/>
</dbReference>
<evidence type="ECO:0000256" key="2">
    <source>
        <dbReference type="ARBA" id="ARBA00023015"/>
    </source>
</evidence>
<keyword evidence="8" id="KW-1185">Reference proteome</keyword>